<organism evidence="2 3">
    <name type="scientific">Penicillium alfredii</name>
    <dbReference type="NCBI Taxonomy" id="1506179"/>
    <lineage>
        <taxon>Eukaryota</taxon>
        <taxon>Fungi</taxon>
        <taxon>Dikarya</taxon>
        <taxon>Ascomycota</taxon>
        <taxon>Pezizomycotina</taxon>
        <taxon>Eurotiomycetes</taxon>
        <taxon>Eurotiomycetidae</taxon>
        <taxon>Eurotiales</taxon>
        <taxon>Aspergillaceae</taxon>
        <taxon>Penicillium</taxon>
    </lineage>
</organism>
<name>A0A9W9EL78_9EURO</name>
<evidence type="ECO:0000313" key="2">
    <source>
        <dbReference type="EMBL" id="KAJ5083886.1"/>
    </source>
</evidence>
<dbReference type="AlphaFoldDB" id="A0A9W9EL78"/>
<gene>
    <name evidence="2" type="ORF">NUU61_008465</name>
</gene>
<evidence type="ECO:0000256" key="1">
    <source>
        <dbReference type="SAM" id="MobiDB-lite"/>
    </source>
</evidence>
<comment type="caution">
    <text evidence="2">The sequence shown here is derived from an EMBL/GenBank/DDBJ whole genome shotgun (WGS) entry which is preliminary data.</text>
</comment>
<dbReference type="RefSeq" id="XP_056507283.1">
    <property type="nucleotide sequence ID" value="XM_056658990.1"/>
</dbReference>
<dbReference type="Proteomes" id="UP001141434">
    <property type="component" value="Unassembled WGS sequence"/>
</dbReference>
<reference evidence="2" key="1">
    <citation type="submission" date="2022-11" db="EMBL/GenBank/DDBJ databases">
        <authorList>
            <person name="Petersen C."/>
        </authorList>
    </citation>
    <scope>NUCLEOTIDE SEQUENCE</scope>
    <source>
        <strain evidence="2">IBT 34128</strain>
    </source>
</reference>
<feature type="region of interest" description="Disordered" evidence="1">
    <location>
        <begin position="61"/>
        <end position="82"/>
    </location>
</feature>
<keyword evidence="3" id="KW-1185">Reference proteome</keyword>
<reference evidence="2" key="2">
    <citation type="journal article" date="2023" name="IMA Fungus">
        <title>Comparative genomic study of the Penicillium genus elucidates a diverse pangenome and 15 lateral gene transfer events.</title>
        <authorList>
            <person name="Petersen C."/>
            <person name="Sorensen T."/>
            <person name="Nielsen M.R."/>
            <person name="Sondergaard T.E."/>
            <person name="Sorensen J.L."/>
            <person name="Fitzpatrick D.A."/>
            <person name="Frisvad J.C."/>
            <person name="Nielsen K.L."/>
        </authorList>
    </citation>
    <scope>NUCLEOTIDE SEQUENCE</scope>
    <source>
        <strain evidence="2">IBT 34128</strain>
    </source>
</reference>
<protein>
    <submittedName>
        <fullName evidence="2">Uncharacterized protein</fullName>
    </submittedName>
</protein>
<dbReference type="GeneID" id="81398159"/>
<evidence type="ECO:0000313" key="3">
    <source>
        <dbReference type="Proteomes" id="UP001141434"/>
    </source>
</evidence>
<accession>A0A9W9EL78</accession>
<proteinExistence type="predicted"/>
<dbReference type="EMBL" id="JAPMSZ010000011">
    <property type="protein sequence ID" value="KAJ5083886.1"/>
    <property type="molecule type" value="Genomic_DNA"/>
</dbReference>
<sequence length="92" mass="10512">MQTLLASWIMRAELEEMEKSYNDGGSDNKENEWQSVRAGMGGHCAKSSDCELQTRLDRSEIEADLEEEVPEAPNDRDSQPKGWLSLGKYVFW</sequence>